<dbReference type="PIRSF" id="PIRSF036298">
    <property type="entry name" value="FDH_4Fe4S"/>
    <property type="match status" value="1"/>
</dbReference>
<dbReference type="EMBL" id="CP062310">
    <property type="protein sequence ID" value="QOJ78920.1"/>
    <property type="molecule type" value="Genomic_DNA"/>
</dbReference>
<dbReference type="GO" id="GO:0046872">
    <property type="term" value="F:metal ion binding"/>
    <property type="evidence" value="ECO:0007669"/>
    <property type="project" value="UniProtKB-KW"/>
</dbReference>
<dbReference type="GO" id="GO:0051539">
    <property type="term" value="F:4 iron, 4 sulfur cluster binding"/>
    <property type="evidence" value="ECO:0007669"/>
    <property type="project" value="UniProtKB-KW"/>
</dbReference>
<name>A0A7L9FGJ3_9CREN</name>
<feature type="binding site" evidence="7">
    <location>
        <position position="107"/>
    </location>
    <ligand>
        <name>[4Fe-4S] cluster</name>
        <dbReference type="ChEBI" id="CHEBI:49883"/>
        <label>4</label>
    </ligand>
</feature>
<keyword evidence="6 7" id="KW-0411">Iron-sulfur</keyword>
<dbReference type="AlphaFoldDB" id="A0A7L9FGJ3"/>
<dbReference type="Gene3D" id="3.30.70.20">
    <property type="match status" value="2"/>
</dbReference>
<protein>
    <submittedName>
        <fullName evidence="10">4Fe-4S dicluster domain-containing protein</fullName>
    </submittedName>
</protein>
<evidence type="ECO:0000256" key="8">
    <source>
        <dbReference type="SAM" id="Phobius"/>
    </source>
</evidence>
<dbReference type="InterPro" id="IPR017900">
    <property type="entry name" value="4Fe4S_Fe_S_CS"/>
</dbReference>
<feature type="domain" description="4Fe-4S ferredoxin-type" evidence="9">
    <location>
        <begin position="84"/>
        <end position="117"/>
    </location>
</feature>
<dbReference type="GeneID" id="59148266"/>
<feature type="binding site" evidence="7">
    <location>
        <position position="32"/>
    </location>
    <ligand>
        <name>[4Fe-4S] cluster</name>
        <dbReference type="ChEBI" id="CHEBI:49883"/>
        <label>2</label>
    </ligand>
</feature>
<dbReference type="InterPro" id="IPR014603">
    <property type="entry name" value="Formate_DH_Fe-S_su"/>
</dbReference>
<keyword evidence="5 7" id="KW-0408">Iron</keyword>
<keyword evidence="4" id="KW-0677">Repeat</keyword>
<proteinExistence type="predicted"/>
<comment type="subcellular location">
    <subcellularLocation>
        <location evidence="1">Cell envelope</location>
    </subcellularLocation>
</comment>
<feature type="binding site" evidence="7">
    <location>
        <position position="127"/>
    </location>
    <ligand>
        <name>[4Fe-4S] cluster</name>
        <dbReference type="ChEBI" id="CHEBI:49883"/>
        <label>4</label>
    </ligand>
</feature>
<feature type="binding site" evidence="7">
    <location>
        <position position="25"/>
    </location>
    <ligand>
        <name>[4Fe-4S] cluster</name>
        <dbReference type="ChEBI" id="CHEBI:49883"/>
        <label>1</label>
    </ligand>
</feature>
<feature type="binding site" evidence="7">
    <location>
        <position position="153"/>
    </location>
    <ligand>
        <name>[4Fe-4S] cluster</name>
        <dbReference type="ChEBI" id="CHEBI:49883"/>
        <label>2</label>
    </ligand>
</feature>
<feature type="binding site" evidence="7">
    <location>
        <position position="172"/>
    </location>
    <ligand>
        <name>[4Fe-4S] cluster</name>
        <dbReference type="ChEBI" id="CHEBI:49883"/>
        <label>1</label>
    </ligand>
</feature>
<dbReference type="GO" id="GO:0016491">
    <property type="term" value="F:oxidoreductase activity"/>
    <property type="evidence" value="ECO:0007669"/>
    <property type="project" value="UniProtKB-ARBA"/>
</dbReference>
<evidence type="ECO:0000256" key="6">
    <source>
        <dbReference type="ARBA" id="ARBA00023014"/>
    </source>
</evidence>
<dbReference type="GO" id="GO:0015944">
    <property type="term" value="P:formate oxidation"/>
    <property type="evidence" value="ECO:0007669"/>
    <property type="project" value="InterPro"/>
</dbReference>
<feature type="binding site" evidence="7">
    <location>
        <position position="137"/>
    </location>
    <ligand>
        <name>[4Fe-4S] cluster</name>
        <dbReference type="ChEBI" id="CHEBI:49883"/>
        <label>3</label>
    </ligand>
</feature>
<dbReference type="PROSITE" id="PS51379">
    <property type="entry name" value="4FE4S_FER_2"/>
    <property type="match status" value="3"/>
</dbReference>
<dbReference type="InterPro" id="IPR017896">
    <property type="entry name" value="4Fe4S_Fe-S-bd"/>
</dbReference>
<feature type="transmembrane region" description="Helical" evidence="8">
    <location>
        <begin position="249"/>
        <end position="270"/>
    </location>
</feature>
<comment type="cofactor">
    <cofactor evidence="7">
        <name>[4Fe-4S] cluster</name>
        <dbReference type="ChEBI" id="CHEBI:49883"/>
    </cofactor>
    <text evidence="7">Binds 4 [4Fe-4S] clusters per subunit.</text>
</comment>
<feature type="binding site" evidence="7">
    <location>
        <position position="103"/>
    </location>
    <ligand>
        <name>[4Fe-4S] cluster</name>
        <dbReference type="ChEBI" id="CHEBI:49883"/>
        <label>3</label>
    </ligand>
</feature>
<accession>A0A7L9FGJ3</accession>
<sequence>MVRLVLPSKNEGYGVVVDIDKCIGCRACEIACQAWNGRKAVETTFSGVFANPPDLTADTWKVVFYYESEAQVTLSIPEGSFSFQQVQWTPLPFQCMHCYDSPCARACPVGAIKVTPEGAVVIRAEECVGCGYCQTACPYSVPRRGSDGKFYKCTFCVDRIQNGLRPACVEACPTGVFTFTTIQKAVEMAREAQSQGKVVYGLDLNSYIGGGTRWIYVASEKKASAAFKEKLPENPVVAIRQTQELLKNIAIPGFSAGAVALAIIGGFAFWRAKRVEQVAREGGEE</sequence>
<feature type="binding site" evidence="7">
    <location>
        <position position="133"/>
    </location>
    <ligand>
        <name>[4Fe-4S] cluster</name>
        <dbReference type="ChEBI" id="CHEBI:49883"/>
        <label>4</label>
    </ligand>
</feature>
<evidence type="ECO:0000256" key="5">
    <source>
        <dbReference type="ARBA" id="ARBA00023004"/>
    </source>
</evidence>
<feature type="binding site" evidence="7">
    <location>
        <position position="95"/>
    </location>
    <ligand>
        <name>[4Fe-4S] cluster</name>
        <dbReference type="ChEBI" id="CHEBI:49883"/>
        <label>3</label>
    </ligand>
</feature>
<dbReference type="Pfam" id="PF13247">
    <property type="entry name" value="Fer4_11"/>
    <property type="match status" value="1"/>
</dbReference>
<keyword evidence="3 7" id="KW-0479">Metal-binding</keyword>
<keyword evidence="11" id="KW-1185">Reference proteome</keyword>
<evidence type="ECO:0000313" key="11">
    <source>
        <dbReference type="Proteomes" id="UP000594121"/>
    </source>
</evidence>
<reference evidence="10 11" key="1">
    <citation type="submission" date="2020-10" db="EMBL/GenBank/DDBJ databases">
        <title>Thermofilum lucidum 3507LT sp. nov. a novel member of Thermofilaceae family isolated from Chile hot spring, and proposal of description order Thermofilales.</title>
        <authorList>
            <person name="Zayulina K.S."/>
            <person name="Elcheninov A.G."/>
            <person name="Toshchakov S.V."/>
            <person name="Kublanov I.V."/>
        </authorList>
    </citation>
    <scope>NUCLEOTIDE SEQUENCE [LARGE SCALE GENOMIC DNA]</scope>
    <source>
        <strain evidence="10 11">3507LT</strain>
    </source>
</reference>
<dbReference type="PROSITE" id="PS00198">
    <property type="entry name" value="4FE4S_FER_1"/>
    <property type="match status" value="1"/>
</dbReference>
<feature type="domain" description="4Fe-4S ferredoxin-type" evidence="9">
    <location>
        <begin position="118"/>
        <end position="147"/>
    </location>
</feature>
<feature type="binding site" evidence="7">
    <location>
        <position position="130"/>
    </location>
    <ligand>
        <name>[4Fe-4S] cluster</name>
        <dbReference type="ChEBI" id="CHEBI:49883"/>
        <label>4</label>
    </ligand>
</feature>
<keyword evidence="8" id="KW-0812">Transmembrane</keyword>
<dbReference type="InterPro" id="IPR051555">
    <property type="entry name" value="FDH_Electron_Transfer_Unit"/>
</dbReference>
<dbReference type="RefSeq" id="WP_192818892.1">
    <property type="nucleotide sequence ID" value="NZ_CP062310.1"/>
</dbReference>
<evidence type="ECO:0000256" key="3">
    <source>
        <dbReference type="ARBA" id="ARBA00022723"/>
    </source>
</evidence>
<evidence type="ECO:0000256" key="4">
    <source>
        <dbReference type="ARBA" id="ARBA00022737"/>
    </source>
</evidence>
<dbReference type="Proteomes" id="UP000594121">
    <property type="component" value="Chromosome"/>
</dbReference>
<dbReference type="PANTHER" id="PTHR43545">
    <property type="entry name" value="FORMATE DEHYDROGENASE, NITRATE-INDUCIBLE, IRON-SULFUR SUBUNIT"/>
    <property type="match status" value="1"/>
</dbReference>
<dbReference type="KEGG" id="thel:IG193_00180"/>
<evidence type="ECO:0000256" key="7">
    <source>
        <dbReference type="PIRSR" id="PIRSR036298-50"/>
    </source>
</evidence>
<evidence type="ECO:0000256" key="2">
    <source>
        <dbReference type="ARBA" id="ARBA00022485"/>
    </source>
</evidence>
<feature type="binding site" evidence="7">
    <location>
        <position position="168"/>
    </location>
    <ligand>
        <name>[4Fe-4S] cluster</name>
        <dbReference type="ChEBI" id="CHEBI:49883"/>
        <label>2</label>
    </ligand>
</feature>
<feature type="binding site" evidence="7">
    <location>
        <position position="98"/>
    </location>
    <ligand>
        <name>[4Fe-4S] cluster</name>
        <dbReference type="ChEBI" id="CHEBI:49883"/>
        <label>3</label>
    </ligand>
</feature>
<feature type="binding site" evidence="7">
    <location>
        <position position="156"/>
    </location>
    <ligand>
        <name>[4Fe-4S] cluster</name>
        <dbReference type="ChEBI" id="CHEBI:49883"/>
        <label>2</label>
    </ligand>
</feature>
<dbReference type="PANTHER" id="PTHR43545:SF4">
    <property type="entry name" value="IRON-SULFUR PROTEIN"/>
    <property type="match status" value="1"/>
</dbReference>
<dbReference type="InParanoid" id="A0A7L9FGJ3"/>
<organism evidence="10 11">
    <name type="scientific">Infirmifilum lucidum</name>
    <dbReference type="NCBI Taxonomy" id="2776706"/>
    <lineage>
        <taxon>Archaea</taxon>
        <taxon>Thermoproteota</taxon>
        <taxon>Thermoprotei</taxon>
        <taxon>Thermofilales</taxon>
        <taxon>Thermofilaceae</taxon>
        <taxon>Infirmifilum</taxon>
    </lineage>
</organism>
<keyword evidence="8" id="KW-0472">Membrane</keyword>
<keyword evidence="2 7" id="KW-0004">4Fe-4S</keyword>
<keyword evidence="8" id="KW-1133">Transmembrane helix</keyword>
<feature type="binding site" evidence="7">
    <location>
        <position position="22"/>
    </location>
    <ligand>
        <name>[4Fe-4S] cluster</name>
        <dbReference type="ChEBI" id="CHEBI:49883"/>
        <label>1</label>
    </ligand>
</feature>
<evidence type="ECO:0000256" key="1">
    <source>
        <dbReference type="ARBA" id="ARBA00004196"/>
    </source>
</evidence>
<evidence type="ECO:0000313" key="10">
    <source>
        <dbReference type="EMBL" id="QOJ78920.1"/>
    </source>
</evidence>
<feature type="domain" description="4Fe-4S ferredoxin-type" evidence="9">
    <location>
        <begin position="13"/>
        <end position="43"/>
    </location>
</feature>
<evidence type="ECO:0000259" key="9">
    <source>
        <dbReference type="PROSITE" id="PS51379"/>
    </source>
</evidence>
<gene>
    <name evidence="10" type="ORF">IG193_00180</name>
</gene>
<feature type="binding site" evidence="7">
    <location>
        <position position="28"/>
    </location>
    <ligand>
        <name>[4Fe-4S] cluster</name>
        <dbReference type="ChEBI" id="CHEBI:49883"/>
        <label>1</label>
    </ligand>
</feature>
<dbReference type="GO" id="GO:0045333">
    <property type="term" value="P:cellular respiration"/>
    <property type="evidence" value="ECO:0007669"/>
    <property type="project" value="InterPro"/>
</dbReference>
<dbReference type="SUPFAM" id="SSF54862">
    <property type="entry name" value="4Fe-4S ferredoxins"/>
    <property type="match status" value="1"/>
</dbReference>